<accession>A0ABV2F841</accession>
<feature type="compositionally biased region" description="Basic and acidic residues" evidence="1">
    <location>
        <begin position="274"/>
        <end position="286"/>
    </location>
</feature>
<evidence type="ECO:0000256" key="1">
    <source>
        <dbReference type="SAM" id="MobiDB-lite"/>
    </source>
</evidence>
<evidence type="ECO:0000313" key="4">
    <source>
        <dbReference type="Proteomes" id="UP001549098"/>
    </source>
</evidence>
<proteinExistence type="predicted"/>
<dbReference type="Proteomes" id="UP001549098">
    <property type="component" value="Unassembled WGS sequence"/>
</dbReference>
<comment type="caution">
    <text evidence="3">The sequence shown here is derived from an EMBL/GenBank/DDBJ whole genome shotgun (WGS) entry which is preliminary data.</text>
</comment>
<organism evidence="3 4">
    <name type="scientific">Paenibacillus favisporus</name>
    <dbReference type="NCBI Taxonomy" id="221028"/>
    <lineage>
        <taxon>Bacteria</taxon>
        <taxon>Bacillati</taxon>
        <taxon>Bacillota</taxon>
        <taxon>Bacilli</taxon>
        <taxon>Bacillales</taxon>
        <taxon>Paenibacillaceae</taxon>
        <taxon>Paenibacillus</taxon>
    </lineage>
</organism>
<dbReference type="InterPro" id="IPR045864">
    <property type="entry name" value="aa-tRNA-synth_II/BPL/LPL"/>
</dbReference>
<evidence type="ECO:0000313" key="3">
    <source>
        <dbReference type="EMBL" id="MET3547931.1"/>
    </source>
</evidence>
<dbReference type="CDD" id="cd16443">
    <property type="entry name" value="LplA"/>
    <property type="match status" value="1"/>
</dbReference>
<dbReference type="InterPro" id="IPR004143">
    <property type="entry name" value="BPL_LPL_catalytic"/>
</dbReference>
<dbReference type="PANTHER" id="PTHR43679:SF2">
    <property type="entry name" value="OCTANOYL-[GCVH]:PROTEIN N-OCTANOYLTRANSFERASE"/>
    <property type="match status" value="1"/>
</dbReference>
<sequence length="294" mass="31945">MVPVLPEEKEAVRMFEDITEIAGQMLILDRTAHLEDVDALYPFAMDELLCRRTGEGGPPLCHIWRHPRSFIIGLRDSRLPGAQQARAWLESLGYRTAIRNSGGAAVPLDPDVVNVSLILPKRGAGDLHFHRDFERMYALIRQALAATGQTVDKGEVAGAYCPGDYDLSIGGRKFCGIAQRRQAHAYVIQAFVIAGGSGRERGQLVKSFYDLAAAGAKDGDYPSVEPGTMASLDELTGMGPGAADTFAASVKEVVRSLQTAAGVAEAASRLHLPSEEEIREMTDKLTHRYTPRTP</sequence>
<protein>
    <submittedName>
        <fullName evidence="3">Octanoyl-[GcvH]:protein N-octanoyltransferase</fullName>
        <ecNumber evidence="3">2.3.1.204</ecNumber>
    </submittedName>
</protein>
<dbReference type="Gene3D" id="3.30.930.10">
    <property type="entry name" value="Bira Bifunctional Protein, Domain 2"/>
    <property type="match status" value="1"/>
</dbReference>
<dbReference type="SUPFAM" id="SSF55681">
    <property type="entry name" value="Class II aaRS and biotin synthetases"/>
    <property type="match status" value="1"/>
</dbReference>
<name>A0ABV2F841_9BACL</name>
<keyword evidence="3" id="KW-0808">Transferase</keyword>
<dbReference type="PANTHER" id="PTHR43679">
    <property type="entry name" value="OCTANOYLTRANSFERASE LIPM-RELATED"/>
    <property type="match status" value="1"/>
</dbReference>
<dbReference type="Pfam" id="PF21948">
    <property type="entry name" value="LplA-B_cat"/>
    <property type="match status" value="1"/>
</dbReference>
<feature type="region of interest" description="Disordered" evidence="1">
    <location>
        <begin position="274"/>
        <end position="294"/>
    </location>
</feature>
<dbReference type="EMBL" id="JBEPLV010000005">
    <property type="protein sequence ID" value="MET3547931.1"/>
    <property type="molecule type" value="Genomic_DNA"/>
</dbReference>
<feature type="domain" description="BPL/LPL catalytic" evidence="2">
    <location>
        <begin position="55"/>
        <end position="240"/>
    </location>
</feature>
<keyword evidence="3" id="KW-0012">Acyltransferase</keyword>
<evidence type="ECO:0000259" key="2">
    <source>
        <dbReference type="PROSITE" id="PS51733"/>
    </source>
</evidence>
<keyword evidence="4" id="KW-1185">Reference proteome</keyword>
<dbReference type="PROSITE" id="PS51733">
    <property type="entry name" value="BPL_LPL_CATALYTIC"/>
    <property type="match status" value="1"/>
</dbReference>
<dbReference type="EC" id="2.3.1.204" evidence="3"/>
<dbReference type="GO" id="GO:0016746">
    <property type="term" value="F:acyltransferase activity"/>
    <property type="evidence" value="ECO:0007669"/>
    <property type="project" value="UniProtKB-KW"/>
</dbReference>
<gene>
    <name evidence="3" type="ORF">ABID47_004559</name>
</gene>
<reference evidence="3 4" key="1">
    <citation type="submission" date="2024-06" db="EMBL/GenBank/DDBJ databases">
        <title>Genomic Encyclopedia of Type Strains, Phase IV (KMG-IV): sequencing the most valuable type-strain genomes for metagenomic binning, comparative biology and taxonomic classification.</title>
        <authorList>
            <person name="Goeker M."/>
        </authorList>
    </citation>
    <scope>NUCLEOTIDE SEQUENCE [LARGE SCALE GENOMIC DNA]</scope>
    <source>
        <strain evidence="3 4">DSM 17253</strain>
    </source>
</reference>
<dbReference type="InterPro" id="IPR050664">
    <property type="entry name" value="Octanoyltrans_LipM/LipL"/>
</dbReference>